<evidence type="ECO:0000313" key="1">
    <source>
        <dbReference type="EMBL" id="AWP01197.1"/>
    </source>
</evidence>
<dbReference type="EMBL" id="CP026247">
    <property type="protein sequence ID" value="AWP01197.1"/>
    <property type="molecule type" value="Genomic_DNA"/>
</dbReference>
<protein>
    <submittedName>
        <fullName evidence="1">Uncharacterized protein</fullName>
    </submittedName>
</protein>
<sequence length="90" mass="9549">MRSFHVGERPLTRLPQAGFIDIDAPGDSRGTGAAVPPPCGSAASLRHCYELIQGPFIRKVETMPKQLYTASAGKGQINVTANTPPKEGCI</sequence>
<accession>A0A2U9BB68</accession>
<gene>
    <name evidence="1" type="ORF">SMAX5B_005620</name>
</gene>
<reference evidence="1 2" key="1">
    <citation type="submission" date="2017-12" db="EMBL/GenBank/DDBJ databases">
        <title>Integrating genomic resources of turbot (Scophthalmus maximus) in depth evaluation of genetic and physical mapping variation across individuals.</title>
        <authorList>
            <person name="Martinez P."/>
        </authorList>
    </citation>
    <scope>NUCLEOTIDE SEQUENCE [LARGE SCALE GENOMIC DNA]</scope>
</reference>
<dbReference type="AlphaFoldDB" id="A0A2U9BB68"/>
<proteinExistence type="predicted"/>
<name>A0A2U9BB68_SCOMX</name>
<evidence type="ECO:0000313" key="2">
    <source>
        <dbReference type="Proteomes" id="UP000246464"/>
    </source>
</evidence>
<keyword evidence="2" id="KW-1185">Reference proteome</keyword>
<organism evidence="1 2">
    <name type="scientific">Scophthalmus maximus</name>
    <name type="common">Turbot</name>
    <name type="synonym">Psetta maxima</name>
    <dbReference type="NCBI Taxonomy" id="52904"/>
    <lineage>
        <taxon>Eukaryota</taxon>
        <taxon>Metazoa</taxon>
        <taxon>Chordata</taxon>
        <taxon>Craniata</taxon>
        <taxon>Vertebrata</taxon>
        <taxon>Euteleostomi</taxon>
        <taxon>Actinopterygii</taxon>
        <taxon>Neopterygii</taxon>
        <taxon>Teleostei</taxon>
        <taxon>Neoteleostei</taxon>
        <taxon>Acanthomorphata</taxon>
        <taxon>Carangaria</taxon>
        <taxon>Pleuronectiformes</taxon>
        <taxon>Pleuronectoidei</taxon>
        <taxon>Scophthalmidae</taxon>
        <taxon>Scophthalmus</taxon>
    </lineage>
</organism>
<dbReference type="Proteomes" id="UP000246464">
    <property type="component" value="Chromosome 5"/>
</dbReference>